<dbReference type="InterPro" id="IPR001763">
    <property type="entry name" value="Rhodanese-like_dom"/>
</dbReference>
<evidence type="ECO:0000313" key="5">
    <source>
        <dbReference type="Proteomes" id="UP001195914"/>
    </source>
</evidence>
<dbReference type="InterPro" id="IPR036873">
    <property type="entry name" value="Rhodanese-like_dom_sf"/>
</dbReference>
<organism evidence="4 5">
    <name type="scientific">Babesia divergens</name>
    <dbReference type="NCBI Taxonomy" id="32595"/>
    <lineage>
        <taxon>Eukaryota</taxon>
        <taxon>Sar</taxon>
        <taxon>Alveolata</taxon>
        <taxon>Apicomplexa</taxon>
        <taxon>Aconoidasida</taxon>
        <taxon>Piroplasmida</taxon>
        <taxon>Babesiidae</taxon>
        <taxon>Babesia</taxon>
    </lineage>
</organism>
<dbReference type="PROSITE" id="PS50011">
    <property type="entry name" value="PROTEIN_KINASE_DOM"/>
    <property type="match status" value="1"/>
</dbReference>
<protein>
    <submittedName>
        <fullName evidence="4">Uncharacterized protein</fullName>
    </submittedName>
</protein>
<dbReference type="AlphaFoldDB" id="A0AAD9GCE4"/>
<dbReference type="PROSITE" id="PS50206">
    <property type="entry name" value="RHODANESE_3"/>
    <property type="match status" value="1"/>
</dbReference>
<dbReference type="Proteomes" id="UP001195914">
    <property type="component" value="Unassembled WGS sequence"/>
</dbReference>
<keyword evidence="5" id="KW-1185">Reference proteome</keyword>
<feature type="domain" description="Rab-GAP TBC" evidence="2">
    <location>
        <begin position="657"/>
        <end position="841"/>
    </location>
</feature>
<feature type="domain" description="Protein kinase" evidence="1">
    <location>
        <begin position="1"/>
        <end position="491"/>
    </location>
</feature>
<dbReference type="PANTHER" id="PTHR24362">
    <property type="entry name" value="SERINE/THREONINE-PROTEIN KINASE NEK"/>
    <property type="match status" value="1"/>
</dbReference>
<sequence>MEMMYALQLPEHGAQNSRLMLIIERFVMHGINGAKLDNRVKGAVAEAFQYLKTLWHPNVCCYTDLLRTKDNVYLLASEAYSLTLEDVIKGYFVAQHKDSPGKDIIKLDFESVVHQIICGLQFLHANGIQHGALGLHNIFIHSDGTVKIGCYANHYLQSVALGASSPKLSKCHSHRSNCTYASDKHKHHAGPDLSHHLCSRMDIKGLFYQAPEVLVDMERVFSREDIFKNDVWALGICVIQVIVCLVGCESIGQEHSGGKKPVKNVASLDVYDSVMTMPQCINAGAMLMKACTAAATMINLVNTERDPDTTLSAFGIDVISMCEQALYSDKVSGSTSTSIEKRLMHVMEKLLSKEHPSMLGSHEHNEANLASISEQSDQQTLDHAVDATNCKCKGRCHDEHHGEHLTFESKAFIKMVGEIVDWCTGRKVVEDLVHFTGVNLDEGEIDVNRESHPSVAVVYYLLEIAHKCLIIDPKQRIRSLDLLSIVNQEYRRRILRNEFENTEPSGPAWKVISTNCGNLSGGKNYLMPMADFFSRKYQRRNINVVELDRLELSIDDIFYFWRLIGNDPLDVLEVADYLAPGKCEGYVCQRVSLEELLRYAKRADLFPMIIEHQVRPTCGYARQFAFLYQWIRMRRFEKLLYNESECKSQIMLEAQLDVPPILRKQIWSVMMGIHVPFSPPMLKIRHPLDMDDNVVKEVKKALNRYDNDVLHSERCVLLLVEATHAIRETHSLASLPSSIYIVLAPLALQYFDFSEIFMAAVRLVFDKYLMKYYVTSGSFVQNELIEFNTMLNFFDPDVAAHLRYLGAFAESFVLLWFMTLFADSASFQQIFMLWDTLFNFPRNYVKYIALVIVKSAREGILETTTAAAAIAYISRLIDSINIPMLNYTAIHTYTVWDGLLFRKESERNKRSGRLGSAAEITPASDIMSIASETNSIPEETCNLDRITFTFNMESYPCDRCFKLTLRQFAEILDMCIVVDLRPFESYKLGHIPNSCHIDRLFVCLEKRDEASINVLVMELLNDNQGTTKSLDANRMRKKKQLHKNLNALLRKPNEIPAQDRSRDTTILLGAGDGADLEGEMKAIQRLVFHLKVPHVCYYRINGHDWPKFFTLSQI</sequence>
<dbReference type="Gene3D" id="3.30.200.20">
    <property type="entry name" value="Phosphorylase Kinase, domain 1"/>
    <property type="match status" value="1"/>
</dbReference>
<dbReference type="SUPFAM" id="SSF52821">
    <property type="entry name" value="Rhodanese/Cell cycle control phosphatase"/>
    <property type="match status" value="1"/>
</dbReference>
<feature type="domain" description="Rhodanese" evidence="3">
    <location>
        <begin position="971"/>
        <end position="998"/>
    </location>
</feature>
<dbReference type="SUPFAM" id="SSF56112">
    <property type="entry name" value="Protein kinase-like (PK-like)"/>
    <property type="match status" value="1"/>
</dbReference>
<dbReference type="InterPro" id="IPR000719">
    <property type="entry name" value="Prot_kinase_dom"/>
</dbReference>
<dbReference type="EMBL" id="JAHBMH010000044">
    <property type="protein sequence ID" value="KAK1935913.1"/>
    <property type="molecule type" value="Genomic_DNA"/>
</dbReference>
<reference evidence="4" key="2">
    <citation type="submission" date="2021-05" db="EMBL/GenBank/DDBJ databases">
        <authorList>
            <person name="Pain A."/>
        </authorList>
    </citation>
    <scope>NUCLEOTIDE SEQUENCE</scope>
    <source>
        <strain evidence="4">1802A</strain>
    </source>
</reference>
<dbReference type="InterPro" id="IPR000195">
    <property type="entry name" value="Rab-GAP-TBC_dom"/>
</dbReference>
<reference evidence="4" key="1">
    <citation type="journal article" date="2014" name="Nucleic Acids Res.">
        <title>The evolutionary dynamics of variant antigen genes in Babesia reveal a history of genomic innovation underlying host-parasite interaction.</title>
        <authorList>
            <person name="Jackson A.P."/>
            <person name="Otto T.D."/>
            <person name="Darby A."/>
            <person name="Ramaprasad A."/>
            <person name="Xia D."/>
            <person name="Echaide I.E."/>
            <person name="Farber M."/>
            <person name="Gahlot S."/>
            <person name="Gamble J."/>
            <person name="Gupta D."/>
            <person name="Gupta Y."/>
            <person name="Jackson L."/>
            <person name="Malandrin L."/>
            <person name="Malas T.B."/>
            <person name="Moussa E."/>
            <person name="Nair M."/>
            <person name="Reid A.J."/>
            <person name="Sanders M."/>
            <person name="Sharma J."/>
            <person name="Tracey A."/>
            <person name="Quail M.A."/>
            <person name="Weir W."/>
            <person name="Wastling J.M."/>
            <person name="Hall N."/>
            <person name="Willadsen P."/>
            <person name="Lingelbach K."/>
            <person name="Shiels B."/>
            <person name="Tait A."/>
            <person name="Berriman M."/>
            <person name="Allred D.R."/>
            <person name="Pain A."/>
        </authorList>
    </citation>
    <scope>NUCLEOTIDE SEQUENCE</scope>
    <source>
        <strain evidence="4">1802A</strain>
    </source>
</reference>
<dbReference type="Pfam" id="PF00069">
    <property type="entry name" value="Pkinase"/>
    <property type="match status" value="1"/>
</dbReference>
<dbReference type="InterPro" id="IPR011009">
    <property type="entry name" value="Kinase-like_dom_sf"/>
</dbReference>
<gene>
    <name evidence="4" type="ORF">X943_000345</name>
</gene>
<name>A0AAD9GCE4_BABDI</name>
<evidence type="ECO:0000313" key="4">
    <source>
        <dbReference type="EMBL" id="KAK1935913.1"/>
    </source>
</evidence>
<dbReference type="Gene3D" id="1.10.510.10">
    <property type="entry name" value="Transferase(Phosphotransferase) domain 1"/>
    <property type="match status" value="1"/>
</dbReference>
<proteinExistence type="predicted"/>
<dbReference type="Gene3D" id="1.10.472.80">
    <property type="entry name" value="Ypt/Rab-GAP domain of gyp1p, domain 3"/>
    <property type="match status" value="1"/>
</dbReference>
<evidence type="ECO:0000259" key="2">
    <source>
        <dbReference type="PROSITE" id="PS50086"/>
    </source>
</evidence>
<accession>A0AAD9GCE4</accession>
<dbReference type="PROSITE" id="PS50086">
    <property type="entry name" value="TBC_RABGAP"/>
    <property type="match status" value="1"/>
</dbReference>
<dbReference type="SUPFAM" id="SSF47923">
    <property type="entry name" value="Ypt/Rab-GAP domain of gyp1p"/>
    <property type="match status" value="1"/>
</dbReference>
<dbReference type="SMART" id="SM00220">
    <property type="entry name" value="S_TKc"/>
    <property type="match status" value="1"/>
</dbReference>
<dbReference type="Pfam" id="PF00566">
    <property type="entry name" value="RabGAP-TBC"/>
    <property type="match status" value="1"/>
</dbReference>
<evidence type="ECO:0000259" key="1">
    <source>
        <dbReference type="PROSITE" id="PS50011"/>
    </source>
</evidence>
<dbReference type="InterPro" id="IPR035969">
    <property type="entry name" value="Rab-GAP_TBC_sf"/>
</dbReference>
<evidence type="ECO:0000259" key="3">
    <source>
        <dbReference type="PROSITE" id="PS50206"/>
    </source>
</evidence>
<dbReference type="GO" id="GO:0005524">
    <property type="term" value="F:ATP binding"/>
    <property type="evidence" value="ECO:0007669"/>
    <property type="project" value="InterPro"/>
</dbReference>
<comment type="caution">
    <text evidence="4">The sequence shown here is derived from an EMBL/GenBank/DDBJ whole genome shotgun (WGS) entry which is preliminary data.</text>
</comment>
<dbReference type="GO" id="GO:0004672">
    <property type="term" value="F:protein kinase activity"/>
    <property type="evidence" value="ECO:0007669"/>
    <property type="project" value="InterPro"/>
</dbReference>
<dbReference type="PANTHER" id="PTHR24362:SF309">
    <property type="entry name" value="PROTEIN KINASE DOMAIN-CONTAINING PROTEIN"/>
    <property type="match status" value="1"/>
</dbReference>